<dbReference type="AlphaFoldDB" id="A0A9J6ZRA1"/>
<proteinExistence type="predicted"/>
<gene>
    <name evidence="1" type="ORF">M9189_03370</name>
</gene>
<keyword evidence="2" id="KW-1185">Reference proteome</keyword>
<name>A0A9J6ZRA1_9BACT</name>
<dbReference type="KEGG" id="alkq:M9189_03370"/>
<protein>
    <submittedName>
        <fullName evidence="1">Uncharacterized protein</fullName>
    </submittedName>
</protein>
<organism evidence="1 2">
    <name type="scientific">Xiashengella succiniciproducens</name>
    <dbReference type="NCBI Taxonomy" id="2949635"/>
    <lineage>
        <taxon>Bacteria</taxon>
        <taxon>Pseudomonadati</taxon>
        <taxon>Bacteroidota</taxon>
        <taxon>Bacteroidia</taxon>
        <taxon>Marinilabiliales</taxon>
        <taxon>Marinilabiliaceae</taxon>
        <taxon>Xiashengella</taxon>
    </lineage>
</organism>
<evidence type="ECO:0000313" key="2">
    <source>
        <dbReference type="Proteomes" id="UP001056426"/>
    </source>
</evidence>
<sequence>MQNYIAKFPQQAQKLLRNVNFRTHGMGSFEKNRLSKTDHYEPYKGDAQSFLDNLEHEGDAALFGSGGNTTGEYISNSHY</sequence>
<dbReference type="EMBL" id="CP098400">
    <property type="protein sequence ID" value="URW80394.1"/>
    <property type="molecule type" value="Genomic_DNA"/>
</dbReference>
<accession>A0A9J6ZRA1</accession>
<dbReference type="RefSeq" id="WP_250724562.1">
    <property type="nucleotide sequence ID" value="NZ_CP098400.1"/>
</dbReference>
<evidence type="ECO:0000313" key="1">
    <source>
        <dbReference type="EMBL" id="URW80394.1"/>
    </source>
</evidence>
<reference evidence="1" key="1">
    <citation type="submission" date="2022-05" db="EMBL/GenBank/DDBJ databases">
        <authorList>
            <person name="Sun X."/>
        </authorList>
    </citation>
    <scope>NUCLEOTIDE SEQUENCE</scope>
    <source>
        <strain evidence="1">Ai-910</strain>
    </source>
</reference>
<reference evidence="1" key="2">
    <citation type="submission" date="2022-06" db="EMBL/GenBank/DDBJ databases">
        <title>Xiashengella guii gen. nov. sp. nov., a bacterium isolated form anaerobic digestion tank.</title>
        <authorList>
            <person name="Huang H."/>
        </authorList>
    </citation>
    <scope>NUCLEOTIDE SEQUENCE</scope>
    <source>
        <strain evidence="1">Ai-910</strain>
    </source>
</reference>
<dbReference type="Proteomes" id="UP001056426">
    <property type="component" value="Chromosome"/>
</dbReference>